<dbReference type="InterPro" id="IPR036610">
    <property type="entry name" value="PEBP-like_sf"/>
</dbReference>
<dbReference type="Gene3D" id="3.90.280.10">
    <property type="entry name" value="PEBP-like"/>
    <property type="match status" value="1"/>
</dbReference>
<evidence type="ECO:0000313" key="7">
    <source>
        <dbReference type="EMBL" id="CAF9904122.1"/>
    </source>
</evidence>
<sequence>MALPVYIIRPAARCLRTPRAHTQFLTQSFSTTLSRPDEASVETTSTTTTPAPPPPPPPKLDPNLITTRKEEHLLAATGRTPIGSRRRRAAIQSTSNIPFEQLPYQCFQEARKILAADREEKLVQIEEERKRIKKVQETPAERLGGEMSKKGKLVAMQKYLEDMKIWADINDPMVKKRFEDGMGDMNRPIYRHLADKKWRQYRRKIQLQRITQMHIVPDLLPHIDPVAEVTLAFGRHKIQPGAFVDSRISADPVRLTVQVFDKGPRLVSVVVLDADVPSPETDGFTTRCHFLAVNIPVTPTATSLPLAKFKEGGSQCILPWLPPFAQKGSPYHRLSVFVLQHRDGKPLDLDRVKCLGRDGFSMRAFLSQHKVVPVGVALFRSIWDEGTARVMEKAGIEGANIEFLRKKPEKLPYKKKDGARYRGYRKT</sequence>
<evidence type="ECO:0000256" key="2">
    <source>
        <dbReference type="ARBA" id="ARBA00023128"/>
    </source>
</evidence>
<dbReference type="Proteomes" id="UP000664521">
    <property type="component" value="Unassembled WGS sequence"/>
</dbReference>
<dbReference type="SUPFAM" id="SSF49777">
    <property type="entry name" value="PEBP-like"/>
    <property type="match status" value="1"/>
</dbReference>
<comment type="function">
    <text evidence="3">Component of the mitochondrial ribosome (mitoribosome), a dedicated translation machinery responsible for the synthesis of mitochondrial genome-encoded proteins, including at least some of the essential transmembrane subunits of the mitochondrial respiratory chain. The mitoribosomes are attached to the mitochondrial inner membrane and translation products are cotranslationally integrated into the membrane.</text>
</comment>
<dbReference type="PANTHER" id="PTHR11362:SF82">
    <property type="entry name" value="PHOSPHATIDYLETHANOLAMINE-BINDING PROTEIN 4"/>
    <property type="match status" value="1"/>
</dbReference>
<comment type="similarity">
    <text evidence="4">Belongs to the phosphatidylethanolamine-binding protein family. Mitochondrion-specific ribosomal protein mL38 subfamily.</text>
</comment>
<organism evidence="7 8">
    <name type="scientific">Heterodermia speciosa</name>
    <dbReference type="NCBI Taxonomy" id="116794"/>
    <lineage>
        <taxon>Eukaryota</taxon>
        <taxon>Fungi</taxon>
        <taxon>Dikarya</taxon>
        <taxon>Ascomycota</taxon>
        <taxon>Pezizomycotina</taxon>
        <taxon>Lecanoromycetes</taxon>
        <taxon>OSLEUM clade</taxon>
        <taxon>Lecanoromycetidae</taxon>
        <taxon>Caliciales</taxon>
        <taxon>Physciaceae</taxon>
        <taxon>Heterodermia</taxon>
    </lineage>
</organism>
<reference evidence="7" key="1">
    <citation type="submission" date="2021-03" db="EMBL/GenBank/DDBJ databases">
        <authorList>
            <person name="Tagirdzhanova G."/>
        </authorList>
    </citation>
    <scope>NUCLEOTIDE SEQUENCE</scope>
</reference>
<dbReference type="EMBL" id="CAJPDS010000002">
    <property type="protein sequence ID" value="CAF9904122.1"/>
    <property type="molecule type" value="Genomic_DNA"/>
</dbReference>
<comment type="subcellular location">
    <subcellularLocation>
        <location evidence="1">Mitochondrion</location>
    </subcellularLocation>
</comment>
<dbReference type="InterPro" id="IPR035810">
    <property type="entry name" value="PEBP_euk"/>
</dbReference>
<dbReference type="FunFam" id="1.20.58.1180:FF:000001">
    <property type="entry name" value="Mitochondrial large ribosomal subunit YmL35"/>
    <property type="match status" value="1"/>
</dbReference>
<evidence type="ECO:0000256" key="5">
    <source>
        <dbReference type="ARBA" id="ARBA00039444"/>
    </source>
</evidence>
<dbReference type="Pfam" id="PF01161">
    <property type="entry name" value="PBP"/>
    <property type="match status" value="1"/>
</dbReference>
<dbReference type="CDD" id="cd00866">
    <property type="entry name" value="PEBP_euk"/>
    <property type="match status" value="1"/>
</dbReference>
<evidence type="ECO:0000256" key="3">
    <source>
        <dbReference type="ARBA" id="ARBA00037226"/>
    </source>
</evidence>
<protein>
    <recommendedName>
        <fullName evidence="5">Large ribosomal subunit protein mL38</fullName>
    </recommendedName>
</protein>
<evidence type="ECO:0000256" key="4">
    <source>
        <dbReference type="ARBA" id="ARBA00038016"/>
    </source>
</evidence>
<dbReference type="PANTHER" id="PTHR11362">
    <property type="entry name" value="PHOSPHATIDYLETHANOLAMINE-BINDING PROTEIN"/>
    <property type="match status" value="1"/>
</dbReference>
<dbReference type="Gene3D" id="1.20.58.1180">
    <property type="match status" value="1"/>
</dbReference>
<dbReference type="FunFam" id="3.90.280.10:FF:000004">
    <property type="entry name" value="Mitochondrial large ribosomal subunit YmL35"/>
    <property type="match status" value="1"/>
</dbReference>
<gene>
    <name evidence="7" type="ORF">HETSPECPRED_003370</name>
</gene>
<dbReference type="OrthoDB" id="2153661at2759"/>
<accession>A0A8H3EEL8</accession>
<feature type="region of interest" description="Disordered" evidence="6">
    <location>
        <begin position="26"/>
        <end position="63"/>
    </location>
</feature>
<dbReference type="InterPro" id="IPR008914">
    <property type="entry name" value="PEBP"/>
</dbReference>
<evidence type="ECO:0000256" key="1">
    <source>
        <dbReference type="ARBA" id="ARBA00004173"/>
    </source>
</evidence>
<proteinExistence type="inferred from homology"/>
<keyword evidence="8" id="KW-1185">Reference proteome</keyword>
<keyword evidence="2" id="KW-0496">Mitochondrion</keyword>
<comment type="caution">
    <text evidence="7">The sequence shown here is derived from an EMBL/GenBank/DDBJ whole genome shotgun (WGS) entry which is preliminary data.</text>
</comment>
<evidence type="ECO:0000256" key="6">
    <source>
        <dbReference type="SAM" id="MobiDB-lite"/>
    </source>
</evidence>
<name>A0A8H3EEL8_9LECA</name>
<evidence type="ECO:0000313" key="8">
    <source>
        <dbReference type="Proteomes" id="UP000664521"/>
    </source>
</evidence>
<feature type="compositionally biased region" description="Pro residues" evidence="6">
    <location>
        <begin position="50"/>
        <end position="60"/>
    </location>
</feature>
<dbReference type="AlphaFoldDB" id="A0A8H3EEL8"/>
<dbReference type="GO" id="GO:0005739">
    <property type="term" value="C:mitochondrion"/>
    <property type="evidence" value="ECO:0007669"/>
    <property type="project" value="UniProtKB-SubCell"/>
</dbReference>